<reference evidence="5" key="1">
    <citation type="submission" date="2025-08" db="UniProtKB">
        <authorList>
            <consortium name="Ensembl"/>
        </authorList>
    </citation>
    <scope>IDENTIFICATION</scope>
</reference>
<comment type="subcellular location">
    <subcellularLocation>
        <location evidence="1">Nucleus</location>
        <location evidence="1">Nucleolus</location>
    </subcellularLocation>
</comment>
<proteinExistence type="predicted"/>
<keyword evidence="6" id="KW-1185">Reference proteome</keyword>
<dbReference type="InterPro" id="IPR014810">
    <property type="entry name" value="Fcf2_C"/>
</dbReference>
<feature type="region of interest" description="Disordered" evidence="3">
    <location>
        <begin position="464"/>
        <end position="499"/>
    </location>
</feature>
<feature type="domain" description="Fcf2 pre-rRNA processing C-terminal" evidence="4">
    <location>
        <begin position="655"/>
        <end position="748"/>
    </location>
</feature>
<evidence type="ECO:0000259" key="4">
    <source>
        <dbReference type="Pfam" id="PF08698"/>
    </source>
</evidence>
<feature type="region of interest" description="Disordered" evidence="3">
    <location>
        <begin position="350"/>
        <end position="369"/>
    </location>
</feature>
<name>A0A8C3WG31_9CETA</name>
<feature type="compositionally biased region" description="Polar residues" evidence="3">
    <location>
        <begin position="87"/>
        <end position="97"/>
    </location>
</feature>
<dbReference type="GO" id="GO:0005694">
    <property type="term" value="C:chromosome"/>
    <property type="evidence" value="ECO:0007669"/>
    <property type="project" value="Ensembl"/>
</dbReference>
<dbReference type="GO" id="GO:0032040">
    <property type="term" value="C:small-subunit processome"/>
    <property type="evidence" value="ECO:0007669"/>
    <property type="project" value="Ensembl"/>
</dbReference>
<evidence type="ECO:0000313" key="5">
    <source>
        <dbReference type="Ensembl" id="ENSCWAP00000013119.1"/>
    </source>
</evidence>
<dbReference type="GO" id="GO:0042274">
    <property type="term" value="P:ribosomal small subunit biogenesis"/>
    <property type="evidence" value="ECO:0007669"/>
    <property type="project" value="Ensembl"/>
</dbReference>
<accession>A0A8C3WG31</accession>
<dbReference type="PANTHER" id="PTHR21686">
    <property type="entry name" value="DEOXYNUCLEOTIDYLTRANSFERASE TERMINAL-INTERACTING PROTEIN 2"/>
    <property type="match status" value="1"/>
</dbReference>
<organism evidence="5 6">
    <name type="scientific">Catagonus wagneri</name>
    <name type="common">Chacoan peccary</name>
    <dbReference type="NCBI Taxonomy" id="51154"/>
    <lineage>
        <taxon>Eukaryota</taxon>
        <taxon>Metazoa</taxon>
        <taxon>Chordata</taxon>
        <taxon>Craniata</taxon>
        <taxon>Vertebrata</taxon>
        <taxon>Euteleostomi</taxon>
        <taxon>Mammalia</taxon>
        <taxon>Eutheria</taxon>
        <taxon>Laurasiatheria</taxon>
        <taxon>Artiodactyla</taxon>
        <taxon>Suina</taxon>
        <taxon>Tayassuidae</taxon>
        <taxon>Catagonus</taxon>
    </lineage>
</organism>
<keyword evidence="2" id="KW-0539">Nucleus</keyword>
<dbReference type="Proteomes" id="UP000694540">
    <property type="component" value="Unplaced"/>
</dbReference>
<feature type="compositionally biased region" description="Acidic residues" evidence="3">
    <location>
        <begin position="527"/>
        <end position="549"/>
    </location>
</feature>
<dbReference type="GeneTree" id="ENSGT00510000048142"/>
<evidence type="ECO:0000256" key="3">
    <source>
        <dbReference type="SAM" id="MobiDB-lite"/>
    </source>
</evidence>
<evidence type="ECO:0000313" key="6">
    <source>
        <dbReference type="Proteomes" id="UP000694540"/>
    </source>
</evidence>
<evidence type="ECO:0000256" key="1">
    <source>
        <dbReference type="ARBA" id="ARBA00004604"/>
    </source>
</evidence>
<dbReference type="GO" id="GO:0003723">
    <property type="term" value="F:RNA binding"/>
    <property type="evidence" value="ECO:0007669"/>
    <property type="project" value="TreeGrafter"/>
</dbReference>
<reference evidence="5" key="2">
    <citation type="submission" date="2025-09" db="UniProtKB">
        <authorList>
            <consortium name="Ensembl"/>
        </authorList>
    </citation>
    <scope>IDENTIFICATION</scope>
</reference>
<feature type="region of interest" description="Disordered" evidence="3">
    <location>
        <begin position="399"/>
        <end position="429"/>
    </location>
</feature>
<protein>
    <submittedName>
        <fullName evidence="5">Deoxynucleotidyltransferase terminal interacting protein 2</fullName>
    </submittedName>
</protein>
<dbReference type="Pfam" id="PF08698">
    <property type="entry name" value="Fcf2"/>
    <property type="match status" value="1"/>
</dbReference>
<dbReference type="GO" id="GO:0005654">
    <property type="term" value="C:nucleoplasm"/>
    <property type="evidence" value="ECO:0007669"/>
    <property type="project" value="Ensembl"/>
</dbReference>
<dbReference type="GO" id="GO:0006396">
    <property type="term" value="P:RNA processing"/>
    <property type="evidence" value="ECO:0007669"/>
    <property type="project" value="TreeGrafter"/>
</dbReference>
<dbReference type="PANTHER" id="PTHR21686:SF12">
    <property type="entry name" value="DEOXYNUCLEOTIDYLTRANSFERASE TERMINAL-INTERACTING PROTEIN 2"/>
    <property type="match status" value="1"/>
</dbReference>
<evidence type="ECO:0000256" key="2">
    <source>
        <dbReference type="ARBA" id="ARBA00023242"/>
    </source>
</evidence>
<gene>
    <name evidence="5" type="primary">DNTTIP2</name>
</gene>
<feature type="region of interest" description="Disordered" evidence="3">
    <location>
        <begin position="307"/>
        <end position="328"/>
    </location>
</feature>
<dbReference type="InterPro" id="IPR039883">
    <property type="entry name" value="Fcf2/DNTTIP2"/>
</dbReference>
<dbReference type="AlphaFoldDB" id="A0A8C3WG31"/>
<dbReference type="Ensembl" id="ENSCWAT00000014253.1">
    <property type="protein sequence ID" value="ENSCWAP00000013119.1"/>
    <property type="gene ID" value="ENSCWAG00000010220.1"/>
</dbReference>
<feature type="region of interest" description="Disordered" evidence="3">
    <location>
        <begin position="527"/>
        <end position="566"/>
    </location>
</feature>
<sequence>MVVTRSARPQAGLQATSAESSRQKDSAKRIQAHPKSRKESPSDDPSIAESKTTKKQSPAPTARKRKSRTTGSLPDMNRPTDGEISEAESTCSSVSEVQNPILRVTRRRQILVPGTPVSSVRKRPKITPVNESHTEEEVSEAESHVSGISRILPSTAIATRTRGSKAKSLTDPSQELHVEAVSDAESSCSDISSFSGIATRRTTRSVQRRLEAQTEESDTKIVPGNEKQVIDTPVNSKDSGTRRTSCRLLAISLSRINKANLYNNEIYNDLDDGSFFGDSEKKLTAQKHRSVNIRKEKQNSVSLLKNVTKQNGESLDEEAKGPIDEEKEINEKGSQLKNLYELQDTSLQQLVSQSHSTPQNKRTPSEPSNLNCEAVMKSLTHTFAVVEVDRWNEGKSTIKTSDWTELGGGGTEGGRDEEECAVTGDSQDVSKERDMDFECDARVCKLELNTSQDKDDSVLLVLSSDESQQSESSENEEDTVCFVENSGPKESLNGDSETTSHGSALFVIDTTPGLSADKNFYLDEEDKASEVAIEEEEEEEEEESEEEPSDHDKNKDNELSDEDNLLNSTKSKLLKLTSSSIDPGLSIKQLGGLYINFNADKLQLSKRSLTQIKEKKKNELLQKAVITPDFEKNYCVPPYRESKYKLQKKRKQERQKTAGDGWFGMKAPELTDELKNDLKALKMRASMDPKRFYKKNDRDGFPKYFQIGTIVDNPADFYHSRIPKKQRKRTIVEELLADSEFRRYNRRKYSEIMAEKAANAAGKRFRKKKKFRN</sequence>
<feature type="region of interest" description="Disordered" evidence="3">
    <location>
        <begin position="1"/>
        <end position="97"/>
    </location>
</feature>